<feature type="compositionally biased region" description="Polar residues" evidence="1">
    <location>
        <begin position="77"/>
        <end position="89"/>
    </location>
</feature>
<comment type="caution">
    <text evidence="2">The sequence shown here is derived from an EMBL/GenBank/DDBJ whole genome shotgun (WGS) entry which is preliminary data.</text>
</comment>
<protein>
    <recommendedName>
        <fullName evidence="4">Phasin domain-containing protein</fullName>
    </recommendedName>
</protein>
<accession>A0ABY1PYX7</accession>
<feature type="region of interest" description="Disordered" evidence="1">
    <location>
        <begin position="1"/>
        <end position="51"/>
    </location>
</feature>
<organism evidence="2 3">
    <name type="scientific">Noviherbaspirillum suwonense</name>
    <dbReference type="NCBI Taxonomy" id="1224511"/>
    <lineage>
        <taxon>Bacteria</taxon>
        <taxon>Pseudomonadati</taxon>
        <taxon>Pseudomonadota</taxon>
        <taxon>Betaproteobacteria</taxon>
        <taxon>Burkholderiales</taxon>
        <taxon>Oxalobacteraceae</taxon>
        <taxon>Noviherbaspirillum</taxon>
    </lineage>
</organism>
<dbReference type="Proteomes" id="UP001158049">
    <property type="component" value="Unassembled WGS sequence"/>
</dbReference>
<dbReference type="RefSeq" id="WP_283440960.1">
    <property type="nucleotide sequence ID" value="NZ_FXUL01000002.1"/>
</dbReference>
<sequence>MIDDRTEPGSPQAASKERTATQARTGSWIQPVFRDRAGHPAQGGLTLSPRRAISSGSVPLISSSSGSVPSIPVLAFPQSSEPSTASQEASLRGNAVASPGTPAHQPAVSPSDKADDFSFQDFDAGLQANGIAQTRLFDTDETSFLNAHTPVFIVMISAELSIAKAAFREAANAYLFASSSDSVRFTGNSPGSAVREPDAQAALPKEAFESAYIALQAKLALADFTFGLEYNGHIKEALTEILQAVEACGNLLETPDAIRNAKCASLRASLGALETACKTGLEALADEDVQEIRAQGDHAPGPEATRSAEPARLPFTLSTEALMNDLSALMDQEISVNPHAAATQEKKPKA</sequence>
<dbReference type="EMBL" id="FXUL01000002">
    <property type="protein sequence ID" value="SMP48510.1"/>
    <property type="molecule type" value="Genomic_DNA"/>
</dbReference>
<evidence type="ECO:0000313" key="3">
    <source>
        <dbReference type="Proteomes" id="UP001158049"/>
    </source>
</evidence>
<name>A0ABY1PYX7_9BURK</name>
<keyword evidence="3" id="KW-1185">Reference proteome</keyword>
<evidence type="ECO:0000256" key="1">
    <source>
        <dbReference type="SAM" id="MobiDB-lite"/>
    </source>
</evidence>
<proteinExistence type="predicted"/>
<gene>
    <name evidence="2" type="ORF">SAMN06295970_102157</name>
</gene>
<evidence type="ECO:0000313" key="2">
    <source>
        <dbReference type="EMBL" id="SMP48510.1"/>
    </source>
</evidence>
<feature type="region of interest" description="Disordered" evidence="1">
    <location>
        <begin position="77"/>
        <end position="114"/>
    </location>
</feature>
<evidence type="ECO:0008006" key="4">
    <source>
        <dbReference type="Google" id="ProtNLM"/>
    </source>
</evidence>
<reference evidence="2 3" key="1">
    <citation type="submission" date="2017-05" db="EMBL/GenBank/DDBJ databases">
        <authorList>
            <person name="Varghese N."/>
            <person name="Submissions S."/>
        </authorList>
    </citation>
    <scope>NUCLEOTIDE SEQUENCE [LARGE SCALE GENOMIC DNA]</scope>
    <source>
        <strain evidence="2 3">DSM 26001</strain>
    </source>
</reference>